<dbReference type="SUPFAM" id="SSF81321">
    <property type="entry name" value="Family A G protein-coupled receptor-like"/>
    <property type="match status" value="1"/>
</dbReference>
<dbReference type="PROSITE" id="PS50262">
    <property type="entry name" value="G_PROTEIN_RECEP_F1_2"/>
    <property type="match status" value="1"/>
</dbReference>
<dbReference type="InterPro" id="IPR017452">
    <property type="entry name" value="GPCR_Rhodpsn_7TM"/>
</dbReference>
<dbReference type="RefSeq" id="XP_004420604.1">
    <property type="nucleotide sequence ID" value="XM_004420547.1"/>
</dbReference>
<keyword evidence="12" id="KW-1185">Reference proteome</keyword>
<gene>
    <name evidence="13" type="primary">LOC101402144</name>
    <name evidence="14" type="synonym">LOC101402403</name>
</gene>
<evidence type="ECO:0000256" key="6">
    <source>
        <dbReference type="ARBA" id="ARBA00023040"/>
    </source>
</evidence>
<keyword evidence="9" id="KW-0807">Transducer</keyword>
<evidence type="ECO:0000256" key="9">
    <source>
        <dbReference type="ARBA" id="ARBA00023224"/>
    </source>
</evidence>
<feature type="transmembrane region" description="Helical" evidence="10">
    <location>
        <begin position="222"/>
        <end position="245"/>
    </location>
</feature>
<dbReference type="Proteomes" id="UP000694910">
    <property type="component" value="Unplaced"/>
</dbReference>
<evidence type="ECO:0000256" key="1">
    <source>
        <dbReference type="ARBA" id="ARBA00004651"/>
    </source>
</evidence>
<feature type="transmembrane region" description="Helical" evidence="10">
    <location>
        <begin position="45"/>
        <end position="71"/>
    </location>
</feature>
<dbReference type="PANTHER" id="PTHR26452">
    <property type="entry name" value="OLFACTORY RECEPTOR"/>
    <property type="match status" value="1"/>
</dbReference>
<evidence type="ECO:0000256" key="3">
    <source>
        <dbReference type="ARBA" id="ARBA00022692"/>
    </source>
</evidence>
<evidence type="ECO:0000313" key="13">
    <source>
        <dbReference type="RefSeq" id="XP_004420603.1"/>
    </source>
</evidence>
<feature type="transmembrane region" description="Helical" evidence="10">
    <location>
        <begin position="124"/>
        <end position="149"/>
    </location>
</feature>
<evidence type="ECO:0000256" key="7">
    <source>
        <dbReference type="ARBA" id="ARBA00023136"/>
    </source>
</evidence>
<keyword evidence="4" id="KW-0552">Olfaction</keyword>
<keyword evidence="4" id="KW-0716">Sensory transduction</keyword>
<keyword evidence="6" id="KW-0297">G-protein coupled receptor</keyword>
<feature type="domain" description="G-protein coupled receptors family 1 profile" evidence="11">
    <location>
        <begin position="63"/>
        <end position="312"/>
    </location>
</feature>
<comment type="subcellular location">
    <subcellularLocation>
        <location evidence="1">Cell membrane</location>
        <topology evidence="1">Multi-pass membrane protein</topology>
    </subcellularLocation>
</comment>
<reference evidence="13 14" key="1">
    <citation type="submission" date="2025-05" db="UniProtKB">
        <authorList>
            <consortium name="RefSeq"/>
        </authorList>
    </citation>
    <scope>IDENTIFICATION</scope>
</reference>
<organism evidence="12 13">
    <name type="scientific">Ceratotherium simum simum</name>
    <name type="common">Southern white rhinoceros</name>
    <dbReference type="NCBI Taxonomy" id="73337"/>
    <lineage>
        <taxon>Eukaryota</taxon>
        <taxon>Metazoa</taxon>
        <taxon>Chordata</taxon>
        <taxon>Craniata</taxon>
        <taxon>Vertebrata</taxon>
        <taxon>Euteleostomi</taxon>
        <taxon>Mammalia</taxon>
        <taxon>Eutheria</taxon>
        <taxon>Laurasiatheria</taxon>
        <taxon>Perissodactyla</taxon>
        <taxon>Rhinocerotidae</taxon>
        <taxon>Ceratotherium</taxon>
    </lineage>
</organism>
<protein>
    <submittedName>
        <fullName evidence="13 14">Olfactory receptor 1020-like</fullName>
    </submittedName>
</protein>
<evidence type="ECO:0000256" key="10">
    <source>
        <dbReference type="SAM" id="Phobius"/>
    </source>
</evidence>
<evidence type="ECO:0000259" key="11">
    <source>
        <dbReference type="PROSITE" id="PS50262"/>
    </source>
</evidence>
<evidence type="ECO:0000256" key="4">
    <source>
        <dbReference type="ARBA" id="ARBA00022725"/>
    </source>
</evidence>
<dbReference type="Gene3D" id="1.20.1070.10">
    <property type="entry name" value="Rhodopsin 7-helix transmembrane proteins"/>
    <property type="match status" value="1"/>
</dbReference>
<dbReference type="GeneID" id="101402403"/>
<evidence type="ECO:0000256" key="2">
    <source>
        <dbReference type="ARBA" id="ARBA00022475"/>
    </source>
</evidence>
<dbReference type="RefSeq" id="XP_004420603.1">
    <property type="nucleotide sequence ID" value="XM_004420546.1"/>
</dbReference>
<keyword evidence="2" id="KW-1003">Cell membrane</keyword>
<evidence type="ECO:0000313" key="12">
    <source>
        <dbReference type="Proteomes" id="UP000694910"/>
    </source>
</evidence>
<feature type="transmembrane region" description="Helical" evidence="10">
    <location>
        <begin position="161"/>
        <end position="180"/>
    </location>
</feature>
<evidence type="ECO:0000256" key="8">
    <source>
        <dbReference type="ARBA" id="ARBA00023170"/>
    </source>
</evidence>
<keyword evidence="5 10" id="KW-1133">Transmembrane helix</keyword>
<dbReference type="InterPro" id="IPR050516">
    <property type="entry name" value="Olfactory_GPCR"/>
</dbReference>
<proteinExistence type="predicted"/>
<accession>A0ABM0H6I0</accession>
<dbReference type="InterPro" id="IPR000725">
    <property type="entry name" value="Olfact_rcpt"/>
</dbReference>
<dbReference type="PRINTS" id="PR00245">
    <property type="entry name" value="OLFACTORYR"/>
</dbReference>
<evidence type="ECO:0000313" key="14">
    <source>
        <dbReference type="RefSeq" id="XP_004420604.1"/>
    </source>
</evidence>
<dbReference type="GeneID" id="101402144"/>
<keyword evidence="3 10" id="KW-0812">Transmembrane</keyword>
<sequence length="339" mass="37909">MMHVPYTIIAENSFSFFISAHVAETANGSTVARFILKGFSDYPSVNAVCTGCLLVTYAFGVLANVAVITVITKDGHLHTPMYFFLKNLSFLDVCYTSVTMPKAIVTATQGSEEMSFLECAVQLYLFFMLAATECFLLTTMACDCCVAIYRPLVYGVTMSRNLCWELVSTAWICGALYAIFHAINTFSLPFCGPNVIDHFFCDIPPVMRLSCVDYHTNEELSFIYTSCIILGACVLTLISYIRIISTIAKIQQVQGRWKVFSTCSSHLTTVLLFYGTGSSLYLRPTSDCFPIQARLAAVFYSLITPTLNPLTCCLRNKEMKVALKKVFHQLRRKNHKSLF</sequence>
<dbReference type="Pfam" id="PF13853">
    <property type="entry name" value="7tm_4"/>
    <property type="match status" value="1"/>
</dbReference>
<evidence type="ECO:0000256" key="5">
    <source>
        <dbReference type="ARBA" id="ARBA00022989"/>
    </source>
</evidence>
<keyword evidence="7 10" id="KW-0472">Membrane</keyword>
<name>A0ABM0H6I0_CERSS</name>
<keyword evidence="8" id="KW-0675">Receptor</keyword>